<dbReference type="PANTHER" id="PTHR43617:SF33">
    <property type="entry name" value="SPORE COAT POLYSACCHARIDE BIOSYNTHESIS PROTEIN SPSD"/>
    <property type="match status" value="1"/>
</dbReference>
<dbReference type="AlphaFoldDB" id="A0A432Y8D2"/>
<proteinExistence type="predicted"/>
<dbReference type="SUPFAM" id="SSF55729">
    <property type="entry name" value="Acyl-CoA N-acyltransferases (Nat)"/>
    <property type="match status" value="1"/>
</dbReference>
<dbReference type="Gene3D" id="3.40.630.30">
    <property type="match status" value="1"/>
</dbReference>
<name>A0A432Y8D2_9GAMM</name>
<reference evidence="3" key="1">
    <citation type="journal article" date="2018" name="Front. Microbiol.">
        <title>Genome-Based Analysis Reveals the Taxonomy and Diversity of the Family Idiomarinaceae.</title>
        <authorList>
            <person name="Liu Y."/>
            <person name="Lai Q."/>
            <person name="Shao Z."/>
        </authorList>
    </citation>
    <scope>NUCLEOTIDE SEQUENCE [LARGE SCALE GENOMIC DNA]</scope>
    <source>
        <strain evidence="3">F23</strain>
    </source>
</reference>
<dbReference type="Proteomes" id="UP000287330">
    <property type="component" value="Unassembled WGS sequence"/>
</dbReference>
<dbReference type="GO" id="GO:0016747">
    <property type="term" value="F:acyltransferase activity, transferring groups other than amino-acyl groups"/>
    <property type="evidence" value="ECO:0007669"/>
    <property type="project" value="InterPro"/>
</dbReference>
<dbReference type="OrthoDB" id="27442at2"/>
<dbReference type="InterPro" id="IPR050276">
    <property type="entry name" value="MshD_Acetyltransferase"/>
</dbReference>
<evidence type="ECO:0000259" key="1">
    <source>
        <dbReference type="PROSITE" id="PS51186"/>
    </source>
</evidence>
<dbReference type="PANTHER" id="PTHR43617">
    <property type="entry name" value="L-AMINO ACID N-ACETYLTRANSFERASE"/>
    <property type="match status" value="1"/>
</dbReference>
<dbReference type="Pfam" id="PF00583">
    <property type="entry name" value="Acetyltransf_1"/>
    <property type="match status" value="1"/>
</dbReference>
<gene>
    <name evidence="2" type="ORF">CWE25_06050</name>
</gene>
<evidence type="ECO:0000313" key="3">
    <source>
        <dbReference type="Proteomes" id="UP000287330"/>
    </source>
</evidence>
<comment type="caution">
    <text evidence="2">The sequence shown here is derived from an EMBL/GenBank/DDBJ whole genome shotgun (WGS) entry which is preliminary data.</text>
</comment>
<dbReference type="RefSeq" id="WP_110573906.1">
    <property type="nucleotide sequence ID" value="NZ_PIPV01000003.1"/>
</dbReference>
<keyword evidence="2" id="KW-0808">Transferase</keyword>
<dbReference type="PROSITE" id="PS51186">
    <property type="entry name" value="GNAT"/>
    <property type="match status" value="1"/>
</dbReference>
<sequence>MNTDSNLSIQPCQRDDINALVELENQVFDYSRISRRNFNRLLRSPAAQMLLAKDHTQQLAGYVVILTRRNSRYARIYSIAVAPAFRGQGVAKRLVKDVIETQRQQGRHGLSLEVKLDNKHAIQLYQSFGFETIDVLAGYYDDGTDGLKMRLTFDPESR</sequence>
<evidence type="ECO:0000313" key="2">
    <source>
        <dbReference type="EMBL" id="RUO57229.1"/>
    </source>
</evidence>
<dbReference type="CDD" id="cd04301">
    <property type="entry name" value="NAT_SF"/>
    <property type="match status" value="1"/>
</dbReference>
<keyword evidence="3" id="KW-1185">Reference proteome</keyword>
<accession>A0A432Y8D2</accession>
<protein>
    <submittedName>
        <fullName evidence="2">N-acetyltransferase</fullName>
    </submittedName>
</protein>
<dbReference type="EMBL" id="PIPV01000003">
    <property type="protein sequence ID" value="RUO57229.1"/>
    <property type="molecule type" value="Genomic_DNA"/>
</dbReference>
<dbReference type="InterPro" id="IPR000182">
    <property type="entry name" value="GNAT_dom"/>
</dbReference>
<organism evidence="2 3">
    <name type="scientific">Idiomarina fontislapidosi</name>
    <dbReference type="NCBI Taxonomy" id="263723"/>
    <lineage>
        <taxon>Bacteria</taxon>
        <taxon>Pseudomonadati</taxon>
        <taxon>Pseudomonadota</taxon>
        <taxon>Gammaproteobacteria</taxon>
        <taxon>Alteromonadales</taxon>
        <taxon>Idiomarinaceae</taxon>
        <taxon>Idiomarina</taxon>
    </lineage>
</organism>
<dbReference type="InterPro" id="IPR016181">
    <property type="entry name" value="Acyl_CoA_acyltransferase"/>
</dbReference>
<feature type="domain" description="N-acetyltransferase" evidence="1">
    <location>
        <begin position="7"/>
        <end position="154"/>
    </location>
</feature>